<feature type="transmembrane region" description="Helical" evidence="7">
    <location>
        <begin position="151"/>
        <end position="171"/>
    </location>
</feature>
<evidence type="ECO:0000256" key="6">
    <source>
        <dbReference type="SAM" id="MobiDB-lite"/>
    </source>
</evidence>
<dbReference type="InterPro" id="IPR004840">
    <property type="entry name" value="Amino_acid_permease_CS"/>
</dbReference>
<evidence type="ECO:0000256" key="5">
    <source>
        <dbReference type="ARBA" id="ARBA00023136"/>
    </source>
</evidence>
<gene>
    <name evidence="8" type="ORF">B0J12DRAFT_437466</name>
</gene>
<keyword evidence="5 7" id="KW-0472">Membrane</keyword>
<feature type="transmembrane region" description="Helical" evidence="7">
    <location>
        <begin position="108"/>
        <end position="131"/>
    </location>
</feature>
<dbReference type="PANTHER" id="PTHR45649">
    <property type="entry name" value="AMINO-ACID PERMEASE BAT1"/>
    <property type="match status" value="1"/>
</dbReference>
<keyword evidence="4 7" id="KW-1133">Transmembrane helix</keyword>
<feature type="transmembrane region" description="Helical" evidence="7">
    <location>
        <begin position="430"/>
        <end position="449"/>
    </location>
</feature>
<evidence type="ECO:0000256" key="1">
    <source>
        <dbReference type="ARBA" id="ARBA00004141"/>
    </source>
</evidence>
<dbReference type="Gene3D" id="1.20.1740.10">
    <property type="entry name" value="Amino acid/polyamine transporter I"/>
    <property type="match status" value="1"/>
</dbReference>
<feature type="transmembrane region" description="Helical" evidence="7">
    <location>
        <begin position="62"/>
        <end position="87"/>
    </location>
</feature>
<keyword evidence="2" id="KW-0813">Transport</keyword>
<proteinExistence type="predicted"/>
<evidence type="ECO:0000256" key="7">
    <source>
        <dbReference type="SAM" id="Phobius"/>
    </source>
</evidence>
<evidence type="ECO:0000256" key="3">
    <source>
        <dbReference type="ARBA" id="ARBA00022692"/>
    </source>
</evidence>
<name>A0ABQ8GHI7_9PEZI</name>
<dbReference type="EMBL" id="JAGTJR010000008">
    <property type="protein sequence ID" value="KAH7055941.1"/>
    <property type="molecule type" value="Genomic_DNA"/>
</dbReference>
<feature type="transmembrane region" description="Helical" evidence="7">
    <location>
        <begin position="308"/>
        <end position="328"/>
    </location>
</feature>
<feature type="transmembrane region" description="Helical" evidence="7">
    <location>
        <begin position="29"/>
        <end position="50"/>
    </location>
</feature>
<evidence type="ECO:0000313" key="9">
    <source>
        <dbReference type="Proteomes" id="UP000774617"/>
    </source>
</evidence>
<keyword evidence="9" id="KW-1185">Reference proteome</keyword>
<accession>A0ABQ8GHI7</accession>
<dbReference type="Proteomes" id="UP000774617">
    <property type="component" value="Unassembled WGS sequence"/>
</dbReference>
<evidence type="ECO:0000313" key="8">
    <source>
        <dbReference type="EMBL" id="KAH7055941.1"/>
    </source>
</evidence>
<sequence>MARSQDLTADELQLEALGHKGELKRQFSFLSMLGLAFAILNSWTALSTSLSLALPSGGPTSVIWGLITAGICNLCLAASLAEFLSAYPTAAGQYGWVALTAWKAWVPALSWVTGWINCFGWIALTCTGGLLGSQLVVGVISLQNPNYEAEAWHQFLIYIGYNILAFLLNAFANSALPYVNKAAISWSIAGFAVICITVLACASPNYSSADFVFRTFINETGWPDGIAWLLGLLQGGLGLTGYDAVAHMIEEIPNASVEGPKIMIYCVLIGTFTGFVFLVCLLFVAGNIDDVISSSAGPLLQILFNATNSHAGAICLLIFPLICMLFATTSIMTASSRMCYAFARDGGLPYSSQLRKVHQGLEIPLNALVFTVGWVIVFGCIFLGSSSAFNAITAASVVALGVSYALPVAINCLRGRRMLPPRSFTMPEPLAWFANLLGIAYVILTTVLFVFPPELPVSGSSMNYCIVVFAIVIIISMITWIFDGRKNFHGPRIDEGLEVLDSGKVDGSTGSTRGGKGEDGAVIDGDTKHAVEA</sequence>
<dbReference type="PANTHER" id="PTHR45649:SF14">
    <property type="entry name" value="GABA PERMEASE"/>
    <property type="match status" value="1"/>
</dbReference>
<dbReference type="InterPro" id="IPR002293">
    <property type="entry name" value="AA/rel_permease1"/>
</dbReference>
<evidence type="ECO:0000256" key="4">
    <source>
        <dbReference type="ARBA" id="ARBA00022989"/>
    </source>
</evidence>
<feature type="transmembrane region" description="Helical" evidence="7">
    <location>
        <begin position="461"/>
        <end position="482"/>
    </location>
</feature>
<dbReference type="Pfam" id="PF13520">
    <property type="entry name" value="AA_permease_2"/>
    <property type="match status" value="1"/>
</dbReference>
<protein>
    <submittedName>
        <fullName evidence="8">Amino acid/polyamine transporter I</fullName>
    </submittedName>
</protein>
<feature type="transmembrane region" description="Helical" evidence="7">
    <location>
        <begin position="391"/>
        <end position="410"/>
    </location>
</feature>
<feature type="region of interest" description="Disordered" evidence="6">
    <location>
        <begin position="504"/>
        <end position="533"/>
    </location>
</feature>
<comment type="caution">
    <text evidence="8">The sequence shown here is derived from an EMBL/GenBank/DDBJ whole genome shotgun (WGS) entry which is preliminary data.</text>
</comment>
<organism evidence="8 9">
    <name type="scientific">Macrophomina phaseolina</name>
    <dbReference type="NCBI Taxonomy" id="35725"/>
    <lineage>
        <taxon>Eukaryota</taxon>
        <taxon>Fungi</taxon>
        <taxon>Dikarya</taxon>
        <taxon>Ascomycota</taxon>
        <taxon>Pezizomycotina</taxon>
        <taxon>Dothideomycetes</taxon>
        <taxon>Dothideomycetes incertae sedis</taxon>
        <taxon>Botryosphaeriales</taxon>
        <taxon>Botryosphaeriaceae</taxon>
        <taxon>Macrophomina</taxon>
    </lineage>
</organism>
<evidence type="ECO:0000256" key="2">
    <source>
        <dbReference type="ARBA" id="ARBA00022448"/>
    </source>
</evidence>
<dbReference type="PROSITE" id="PS00218">
    <property type="entry name" value="AMINO_ACID_PERMEASE_1"/>
    <property type="match status" value="1"/>
</dbReference>
<feature type="transmembrane region" description="Helical" evidence="7">
    <location>
        <begin position="262"/>
        <end position="288"/>
    </location>
</feature>
<dbReference type="PIRSF" id="PIRSF006060">
    <property type="entry name" value="AA_transporter"/>
    <property type="match status" value="1"/>
</dbReference>
<reference evidence="8 9" key="1">
    <citation type="journal article" date="2021" name="Nat. Commun.">
        <title>Genetic determinants of endophytism in the Arabidopsis root mycobiome.</title>
        <authorList>
            <person name="Mesny F."/>
            <person name="Miyauchi S."/>
            <person name="Thiergart T."/>
            <person name="Pickel B."/>
            <person name="Atanasova L."/>
            <person name="Karlsson M."/>
            <person name="Huettel B."/>
            <person name="Barry K.W."/>
            <person name="Haridas S."/>
            <person name="Chen C."/>
            <person name="Bauer D."/>
            <person name="Andreopoulos W."/>
            <person name="Pangilinan J."/>
            <person name="LaButti K."/>
            <person name="Riley R."/>
            <person name="Lipzen A."/>
            <person name="Clum A."/>
            <person name="Drula E."/>
            <person name="Henrissat B."/>
            <person name="Kohler A."/>
            <person name="Grigoriev I.V."/>
            <person name="Martin F.M."/>
            <person name="Hacquard S."/>
        </authorList>
    </citation>
    <scope>NUCLEOTIDE SEQUENCE [LARGE SCALE GENOMIC DNA]</scope>
    <source>
        <strain evidence="8 9">MPI-SDFR-AT-0080</strain>
    </source>
</reference>
<feature type="transmembrane region" description="Helical" evidence="7">
    <location>
        <begin position="183"/>
        <end position="206"/>
    </location>
</feature>
<comment type="subcellular location">
    <subcellularLocation>
        <location evidence="1">Membrane</location>
        <topology evidence="1">Multi-pass membrane protein</topology>
    </subcellularLocation>
</comment>
<feature type="transmembrane region" description="Helical" evidence="7">
    <location>
        <begin position="363"/>
        <end position="385"/>
    </location>
</feature>
<keyword evidence="3 7" id="KW-0812">Transmembrane</keyword>
<feature type="compositionally biased region" description="Basic and acidic residues" evidence="6">
    <location>
        <begin position="515"/>
        <end position="533"/>
    </location>
</feature>